<accession>A0A9Q7EVX5</accession>
<evidence type="ECO:0000313" key="3">
    <source>
        <dbReference type="Proteomes" id="UP000671879"/>
    </source>
</evidence>
<sequence length="366" mass="40566">MRLLLSGDWHVGAATWGVDRSEEIRSALDQIVDRAERTRPDVVALLGDLFDRFRYPGDGPVRLVASTVRRLLDLPGRPHVIALRGNHDWSGVKIWEILSGEGRLHVVDEPVGLDVAGARFACLPYLRPHQIPPGGLEEIVVPLAAPGGRGCWSFLLAHMAVEGTVPGLREVTLPLSLVEGGPFDALFCGHIHRHGAVAEGSRAFYTGSPYRVDFSQEGGEVGLFDVDDGVIRTLPLHARELVTLRYDDEETARTGLEEDLRGHEESWVRVALERSSLSRALLLERFRALRGGERIVQLRLQTVVREEGQSPPLEFDVDALWRRFVETEEADLPTRELLTRAGAALLAGKDPEEVWHLLKGRSEGLP</sequence>
<dbReference type="AlphaFoldDB" id="A0A9Q7EVX5"/>
<dbReference type="RefSeq" id="WP_274374070.1">
    <property type="nucleotide sequence ID" value="NZ_CP072943.1"/>
</dbReference>
<feature type="domain" description="Calcineurin-like phosphoesterase" evidence="1">
    <location>
        <begin position="1"/>
        <end position="193"/>
    </location>
</feature>
<dbReference type="KEGG" id="aram:KAR29_02460"/>
<dbReference type="PANTHER" id="PTHR30337">
    <property type="entry name" value="COMPONENT OF ATP-DEPENDENT DSDNA EXONUCLEASE"/>
    <property type="match status" value="1"/>
</dbReference>
<name>A0A9Q7EVX5_9BACT</name>
<dbReference type="PANTHER" id="PTHR30337:SF0">
    <property type="entry name" value="NUCLEASE SBCCD SUBUNIT D"/>
    <property type="match status" value="1"/>
</dbReference>
<dbReference type="GO" id="GO:0016787">
    <property type="term" value="F:hydrolase activity"/>
    <property type="evidence" value="ECO:0007669"/>
    <property type="project" value="InterPro"/>
</dbReference>
<dbReference type="Gene3D" id="3.60.21.10">
    <property type="match status" value="1"/>
</dbReference>
<dbReference type="InterPro" id="IPR050535">
    <property type="entry name" value="DNA_Repair-Maintenance_Comp"/>
</dbReference>
<organism evidence="2 3">
    <name type="scientific">Aminithiophilus ramosus</name>
    <dbReference type="NCBI Taxonomy" id="3029084"/>
    <lineage>
        <taxon>Bacteria</taxon>
        <taxon>Thermotogati</taxon>
        <taxon>Synergistota</taxon>
        <taxon>Synergistia</taxon>
        <taxon>Synergistales</taxon>
        <taxon>Aminithiophilaceae</taxon>
        <taxon>Aminithiophilus</taxon>
    </lineage>
</organism>
<evidence type="ECO:0000259" key="1">
    <source>
        <dbReference type="Pfam" id="PF00149"/>
    </source>
</evidence>
<gene>
    <name evidence="2" type="ORF">KAR29_02460</name>
</gene>
<reference evidence="3" key="1">
    <citation type="submission" date="2021-04" db="EMBL/GenBank/DDBJ databases">
        <title>A novel Synergistetes isolate from a pyrite-forming mixed culture.</title>
        <authorList>
            <person name="Bunk B."/>
            <person name="Sproer C."/>
            <person name="Spring S."/>
            <person name="Pester M."/>
        </authorList>
    </citation>
    <scope>NUCLEOTIDE SEQUENCE [LARGE SCALE GENOMIC DNA]</scope>
    <source>
        <strain evidence="3">J.5.4.2-T.3.5.2</strain>
    </source>
</reference>
<dbReference type="Proteomes" id="UP000671879">
    <property type="component" value="Chromosome"/>
</dbReference>
<dbReference type="Pfam" id="PF00149">
    <property type="entry name" value="Metallophos"/>
    <property type="match status" value="1"/>
</dbReference>
<proteinExistence type="predicted"/>
<dbReference type="InterPro" id="IPR004843">
    <property type="entry name" value="Calcineurin-like_PHP"/>
</dbReference>
<protein>
    <submittedName>
        <fullName evidence="2">Metallophosphoesterase</fullName>
    </submittedName>
</protein>
<evidence type="ECO:0000313" key="2">
    <source>
        <dbReference type="EMBL" id="QTX32813.1"/>
    </source>
</evidence>
<dbReference type="InterPro" id="IPR029052">
    <property type="entry name" value="Metallo-depent_PP-like"/>
</dbReference>
<dbReference type="EMBL" id="CP072943">
    <property type="protein sequence ID" value="QTX32813.1"/>
    <property type="molecule type" value="Genomic_DNA"/>
</dbReference>
<dbReference type="SUPFAM" id="SSF56300">
    <property type="entry name" value="Metallo-dependent phosphatases"/>
    <property type="match status" value="1"/>
</dbReference>
<keyword evidence="3" id="KW-1185">Reference proteome</keyword>